<dbReference type="Pfam" id="PF09813">
    <property type="entry name" value="Coa3_cc"/>
    <property type="match status" value="1"/>
</dbReference>
<proteinExistence type="inferred from homology"/>
<keyword evidence="6 9" id="KW-1133">Transmembrane helix</keyword>
<dbReference type="Proteomes" id="UP001497453">
    <property type="component" value="Chromosome 2"/>
</dbReference>
<evidence type="ECO:0000256" key="8">
    <source>
        <dbReference type="ARBA" id="ARBA00023136"/>
    </source>
</evidence>
<organism evidence="12 13">
    <name type="scientific">Somion occarium</name>
    <dbReference type="NCBI Taxonomy" id="3059160"/>
    <lineage>
        <taxon>Eukaryota</taxon>
        <taxon>Fungi</taxon>
        <taxon>Dikarya</taxon>
        <taxon>Basidiomycota</taxon>
        <taxon>Agaricomycotina</taxon>
        <taxon>Agaricomycetes</taxon>
        <taxon>Polyporales</taxon>
        <taxon>Cerrenaceae</taxon>
        <taxon>Somion</taxon>
    </lineage>
</organism>
<dbReference type="InterPro" id="IPR041752">
    <property type="entry name" value="Coa3"/>
</dbReference>
<keyword evidence="9" id="KW-0999">Mitochondrion inner membrane</keyword>
<comment type="subcellular location">
    <subcellularLocation>
        <location evidence="2">Mitochondrion membrane</location>
        <topology evidence="2">Single-pass membrane protein</topology>
    </subcellularLocation>
</comment>
<evidence type="ECO:0000256" key="3">
    <source>
        <dbReference type="ARBA" id="ARBA00007035"/>
    </source>
</evidence>
<evidence type="ECO:0000259" key="11">
    <source>
        <dbReference type="Pfam" id="PF09813"/>
    </source>
</evidence>
<dbReference type="PANTHER" id="PTHR15642">
    <property type="entry name" value="CYTOCHROME C OXIDASE ASSEMBLY FACTOR 3, MITOCHONDRIAL"/>
    <property type="match status" value="1"/>
</dbReference>
<comment type="subunit">
    <text evidence="4 9">Component of 250-400 kDa complexes called cytochrome oxidase assembly intermediates or COA complexes.</text>
</comment>
<evidence type="ECO:0000256" key="10">
    <source>
        <dbReference type="SAM" id="MobiDB-lite"/>
    </source>
</evidence>
<keyword evidence="5 9" id="KW-0812">Transmembrane</keyword>
<evidence type="ECO:0000256" key="5">
    <source>
        <dbReference type="ARBA" id="ARBA00022692"/>
    </source>
</evidence>
<evidence type="ECO:0000256" key="1">
    <source>
        <dbReference type="ARBA" id="ARBA00003064"/>
    </source>
</evidence>
<evidence type="ECO:0000256" key="6">
    <source>
        <dbReference type="ARBA" id="ARBA00022989"/>
    </source>
</evidence>
<evidence type="ECO:0000256" key="9">
    <source>
        <dbReference type="RuleBase" id="RU367056"/>
    </source>
</evidence>
<comment type="function">
    <text evidence="1 9">Required for assembly of cytochrome c oxidase (complex IV).</text>
</comment>
<keyword evidence="7 9" id="KW-0496">Mitochondrion</keyword>
<reference evidence="13" key="1">
    <citation type="submission" date="2024-04" db="EMBL/GenBank/DDBJ databases">
        <authorList>
            <person name="Shaw F."/>
            <person name="Minotto A."/>
        </authorList>
    </citation>
    <scope>NUCLEOTIDE SEQUENCE [LARGE SCALE GENOMIC DNA]</scope>
</reference>
<evidence type="ECO:0000256" key="7">
    <source>
        <dbReference type="ARBA" id="ARBA00023128"/>
    </source>
</evidence>
<gene>
    <name evidence="12" type="ORF">GFSPODELE1_LOCUS3069</name>
</gene>
<feature type="transmembrane region" description="Helical" evidence="9">
    <location>
        <begin position="37"/>
        <end position="55"/>
    </location>
</feature>
<accession>A0ABP1D0P7</accession>
<dbReference type="PANTHER" id="PTHR15642:SF3">
    <property type="entry name" value="CYTOCHROME C OXIDASE ASSEMBLY FACTOR 3 HOMOLOG, MITOCHONDRIAL"/>
    <property type="match status" value="1"/>
</dbReference>
<feature type="domain" description="Cytochrome c oxidase assembly factor 3 mitochondrial coiled-coil" evidence="11">
    <location>
        <begin position="25"/>
        <end position="71"/>
    </location>
</feature>
<protein>
    <recommendedName>
        <fullName evidence="9">Cytochrome c oxidase assembly factor 3</fullName>
    </recommendedName>
</protein>
<dbReference type="EMBL" id="OZ037945">
    <property type="protein sequence ID" value="CAL1700254.1"/>
    <property type="molecule type" value="Genomic_DNA"/>
</dbReference>
<keyword evidence="13" id="KW-1185">Reference proteome</keyword>
<name>A0ABP1D0P7_9APHY</name>
<feature type="compositionally biased region" description="Basic and acidic residues" evidence="10">
    <location>
        <begin position="159"/>
        <end position="170"/>
    </location>
</feature>
<sequence>MADPYIDRKTVNKSYRPRGDVMSPGLKRAREPFRIRNALTGVVLASFAVGVWAYSLSAVKQDDFSDVDEEAKALASSSPPSTSNVIPATPEVVNATKGAIAAGFTPLEPAAPSPVVPAPASSSRPKGVLAALLADRYPQALDPSTKTIIFGAPPVDNPGRLRDWWKQGRR</sequence>
<evidence type="ECO:0000256" key="4">
    <source>
        <dbReference type="ARBA" id="ARBA00011351"/>
    </source>
</evidence>
<feature type="region of interest" description="Disordered" evidence="10">
    <location>
        <begin position="147"/>
        <end position="170"/>
    </location>
</feature>
<dbReference type="InterPro" id="IPR018628">
    <property type="entry name" value="Coa3_CC"/>
</dbReference>
<evidence type="ECO:0000313" key="12">
    <source>
        <dbReference type="EMBL" id="CAL1700254.1"/>
    </source>
</evidence>
<evidence type="ECO:0000256" key="2">
    <source>
        <dbReference type="ARBA" id="ARBA00004304"/>
    </source>
</evidence>
<evidence type="ECO:0000313" key="13">
    <source>
        <dbReference type="Proteomes" id="UP001497453"/>
    </source>
</evidence>
<comment type="similarity">
    <text evidence="3 9">Belongs to the COA3 family.</text>
</comment>
<keyword evidence="8 9" id="KW-0472">Membrane</keyword>